<feature type="region of interest" description="Disordered" evidence="12">
    <location>
        <begin position="801"/>
        <end position="850"/>
    </location>
</feature>
<dbReference type="EMBL" id="JAUPFM010000001">
    <property type="protein sequence ID" value="KAK2863290.1"/>
    <property type="molecule type" value="Genomic_DNA"/>
</dbReference>
<feature type="compositionally biased region" description="Polar residues" evidence="12">
    <location>
        <begin position="263"/>
        <end position="273"/>
    </location>
</feature>
<evidence type="ECO:0000256" key="6">
    <source>
        <dbReference type="ARBA" id="ARBA00022801"/>
    </source>
</evidence>
<feature type="compositionally biased region" description="Basic and acidic residues" evidence="12">
    <location>
        <begin position="332"/>
        <end position="343"/>
    </location>
</feature>
<dbReference type="SMART" id="SM00332">
    <property type="entry name" value="PP2Cc"/>
    <property type="match status" value="1"/>
</dbReference>
<feature type="compositionally biased region" description="Low complexity" evidence="12">
    <location>
        <begin position="281"/>
        <end position="301"/>
    </location>
</feature>
<evidence type="ECO:0000256" key="5">
    <source>
        <dbReference type="ARBA" id="ARBA00022723"/>
    </source>
</evidence>
<dbReference type="InterPro" id="IPR036457">
    <property type="entry name" value="PPM-type-like_dom_sf"/>
</dbReference>
<dbReference type="PROSITE" id="PS51746">
    <property type="entry name" value="PPM_2"/>
    <property type="match status" value="1"/>
</dbReference>
<feature type="compositionally biased region" description="Polar residues" evidence="12">
    <location>
        <begin position="365"/>
        <end position="375"/>
    </location>
</feature>
<dbReference type="Gene3D" id="3.60.40.10">
    <property type="entry name" value="PPM-type phosphatase domain"/>
    <property type="match status" value="1"/>
</dbReference>
<keyword evidence="9" id="KW-0496">Mitochondrion</keyword>
<evidence type="ECO:0000256" key="4">
    <source>
        <dbReference type="ARBA" id="ARBA00013081"/>
    </source>
</evidence>
<feature type="region of interest" description="Disordered" evidence="12">
    <location>
        <begin position="1"/>
        <end position="537"/>
    </location>
</feature>
<evidence type="ECO:0000256" key="10">
    <source>
        <dbReference type="ARBA" id="ARBA00023211"/>
    </source>
</evidence>
<feature type="compositionally biased region" description="Polar residues" evidence="12">
    <location>
        <begin position="625"/>
        <end position="641"/>
    </location>
</feature>
<keyword evidence="8" id="KW-0809">Transit peptide</keyword>
<feature type="compositionally biased region" description="Basic and acidic residues" evidence="12">
    <location>
        <begin position="604"/>
        <end position="621"/>
    </location>
</feature>
<comment type="subcellular location">
    <subcellularLocation>
        <location evidence="2">Mitochondrion matrix</location>
    </subcellularLocation>
</comment>
<dbReference type="InterPro" id="IPR001932">
    <property type="entry name" value="PPM-type_phosphatase-like_dom"/>
</dbReference>
<protein>
    <recommendedName>
        <fullName evidence="4">protein-serine/threonine phosphatase</fullName>
        <ecNumber evidence="4">3.1.3.16</ecNumber>
    </recommendedName>
</protein>
<feature type="compositionally biased region" description="Polar residues" evidence="12">
    <location>
        <begin position="83"/>
        <end position="94"/>
    </location>
</feature>
<feature type="compositionally biased region" description="Basic and acidic residues" evidence="12">
    <location>
        <begin position="646"/>
        <end position="662"/>
    </location>
</feature>
<dbReference type="GO" id="GO:0005759">
    <property type="term" value="C:mitochondrial matrix"/>
    <property type="evidence" value="ECO:0007669"/>
    <property type="project" value="UniProtKB-SubCell"/>
</dbReference>
<feature type="compositionally biased region" description="Low complexity" evidence="12">
    <location>
        <begin position="467"/>
        <end position="489"/>
    </location>
</feature>
<evidence type="ECO:0000256" key="9">
    <source>
        <dbReference type="ARBA" id="ARBA00023128"/>
    </source>
</evidence>
<dbReference type="PANTHER" id="PTHR47992">
    <property type="entry name" value="PROTEIN PHOSPHATASE"/>
    <property type="match status" value="1"/>
</dbReference>
<feature type="domain" description="PPM-type phosphatase" evidence="13">
    <location>
        <begin position="1043"/>
        <end position="1295"/>
    </location>
</feature>
<feature type="compositionally biased region" description="Polar residues" evidence="12">
    <location>
        <begin position="55"/>
        <end position="64"/>
    </location>
</feature>
<feature type="compositionally biased region" description="Polar residues" evidence="12">
    <location>
        <begin position="419"/>
        <end position="432"/>
    </location>
</feature>
<evidence type="ECO:0000313" key="14">
    <source>
        <dbReference type="EMBL" id="KAK2863290.1"/>
    </source>
</evidence>
<evidence type="ECO:0000256" key="11">
    <source>
        <dbReference type="RuleBase" id="RU003465"/>
    </source>
</evidence>
<keyword evidence="5" id="KW-0479">Metal-binding</keyword>
<dbReference type="InterPro" id="IPR032745">
    <property type="entry name" value="GRIN_C"/>
</dbReference>
<dbReference type="SMART" id="SM00331">
    <property type="entry name" value="PP2C_SIG"/>
    <property type="match status" value="1"/>
</dbReference>
<dbReference type="FunFam" id="3.60.40.10:FF:000033">
    <property type="entry name" value="Protein phosphatase 1K, mitochondrial"/>
    <property type="match status" value="1"/>
</dbReference>
<gene>
    <name evidence="14" type="ORF">Q5P01_002823</name>
</gene>
<feature type="compositionally biased region" description="Polar residues" evidence="12">
    <location>
        <begin position="518"/>
        <end position="530"/>
    </location>
</feature>
<feature type="compositionally biased region" description="Low complexity" evidence="12">
    <location>
        <begin position="376"/>
        <end position="397"/>
    </location>
</feature>
<evidence type="ECO:0000256" key="12">
    <source>
        <dbReference type="SAM" id="MobiDB-lite"/>
    </source>
</evidence>
<evidence type="ECO:0000256" key="1">
    <source>
        <dbReference type="ARBA" id="ARBA00001936"/>
    </source>
</evidence>
<keyword evidence="10" id="KW-0464">Manganese</keyword>
<evidence type="ECO:0000313" key="15">
    <source>
        <dbReference type="Proteomes" id="UP001187415"/>
    </source>
</evidence>
<keyword evidence="15" id="KW-1185">Reference proteome</keyword>
<keyword evidence="6 11" id="KW-0378">Hydrolase</keyword>
<feature type="compositionally biased region" description="Polar residues" evidence="12">
    <location>
        <begin position="147"/>
        <end position="169"/>
    </location>
</feature>
<dbReference type="Pfam" id="PF15235">
    <property type="entry name" value="GRIN_C"/>
    <property type="match status" value="1"/>
</dbReference>
<organism evidence="14 15">
    <name type="scientific">Channa striata</name>
    <name type="common">Snakehead murrel</name>
    <name type="synonym">Ophicephalus striatus</name>
    <dbReference type="NCBI Taxonomy" id="64152"/>
    <lineage>
        <taxon>Eukaryota</taxon>
        <taxon>Metazoa</taxon>
        <taxon>Chordata</taxon>
        <taxon>Craniata</taxon>
        <taxon>Vertebrata</taxon>
        <taxon>Euteleostomi</taxon>
        <taxon>Actinopterygii</taxon>
        <taxon>Neopterygii</taxon>
        <taxon>Teleostei</taxon>
        <taxon>Neoteleostei</taxon>
        <taxon>Acanthomorphata</taxon>
        <taxon>Anabantaria</taxon>
        <taxon>Anabantiformes</taxon>
        <taxon>Channoidei</taxon>
        <taxon>Channidae</taxon>
        <taxon>Channa</taxon>
    </lineage>
</organism>
<evidence type="ECO:0000256" key="2">
    <source>
        <dbReference type="ARBA" id="ARBA00004305"/>
    </source>
</evidence>
<dbReference type="PROSITE" id="PS01032">
    <property type="entry name" value="PPM_1"/>
    <property type="match status" value="1"/>
</dbReference>
<comment type="caution">
    <text evidence="14">The sequence shown here is derived from an EMBL/GenBank/DDBJ whole genome shotgun (WGS) entry which is preliminary data.</text>
</comment>
<dbReference type="SUPFAM" id="SSF81606">
    <property type="entry name" value="PP2C-like"/>
    <property type="match status" value="1"/>
</dbReference>
<feature type="compositionally biased region" description="Polar residues" evidence="12">
    <location>
        <begin position="199"/>
        <end position="214"/>
    </location>
</feature>
<dbReference type="Pfam" id="PF00481">
    <property type="entry name" value="PP2C"/>
    <property type="match status" value="1"/>
</dbReference>
<evidence type="ECO:0000259" key="13">
    <source>
        <dbReference type="PROSITE" id="PS51746"/>
    </source>
</evidence>
<feature type="compositionally biased region" description="Low complexity" evidence="12">
    <location>
        <begin position="1"/>
        <end position="15"/>
    </location>
</feature>
<name>A0AA88NPX1_CHASR</name>
<feature type="compositionally biased region" description="Low complexity" evidence="12">
    <location>
        <begin position="236"/>
        <end position="259"/>
    </location>
</feature>
<feature type="compositionally biased region" description="Basic and acidic residues" evidence="12">
    <location>
        <begin position="31"/>
        <end position="44"/>
    </location>
</feature>
<proteinExistence type="inferred from homology"/>
<evidence type="ECO:0000256" key="8">
    <source>
        <dbReference type="ARBA" id="ARBA00022946"/>
    </source>
</evidence>
<dbReference type="GO" id="GO:0004722">
    <property type="term" value="F:protein serine/threonine phosphatase activity"/>
    <property type="evidence" value="ECO:0007669"/>
    <property type="project" value="UniProtKB-EC"/>
</dbReference>
<evidence type="ECO:0000256" key="7">
    <source>
        <dbReference type="ARBA" id="ARBA00022912"/>
    </source>
</evidence>
<comment type="cofactor">
    <cofactor evidence="1">
        <name>Mn(2+)</name>
        <dbReference type="ChEBI" id="CHEBI:29035"/>
    </cofactor>
</comment>
<evidence type="ECO:0000256" key="3">
    <source>
        <dbReference type="ARBA" id="ARBA00006702"/>
    </source>
</evidence>
<accession>A0AA88NPX1</accession>
<feature type="compositionally biased region" description="Basic and acidic residues" evidence="12">
    <location>
        <begin position="828"/>
        <end position="850"/>
    </location>
</feature>
<dbReference type="InterPro" id="IPR015655">
    <property type="entry name" value="PP2C"/>
</dbReference>
<reference evidence="14" key="1">
    <citation type="submission" date="2023-07" db="EMBL/GenBank/DDBJ databases">
        <title>Chromosome-level Genome Assembly of Striped Snakehead (Channa striata).</title>
        <authorList>
            <person name="Liu H."/>
        </authorList>
    </citation>
    <scope>NUCLEOTIDE SEQUENCE</scope>
    <source>
        <strain evidence="14">Gz</strain>
        <tissue evidence="14">Muscle</tissue>
    </source>
</reference>
<sequence>MEPNFNLNLNLTSPSNPRPVTESSKLPAGAIKDDGKKGGRKPVEKVAVIAETGKRTNTVTTLMSSGDKEDPSQQKNKVRALSRSPTAERSANSQGEHRLKSPNPRHNPALSPKTHTQSNIAVSPKPHQLEQMTTSSPRMTERVQPQIPRTESANTLNSKPHSAQANEVTKSTKKSKMQSNRKEEVNPKAGPQKEDANVISPSAKGSKQSSLNSKPSEKQRKVTISAPKENLHSKDSNASSGSKTSSKSSSNSKAVTVSKDSLDSQPGTDSKTCPGSKATMGSGDSLDSKSSSASKTSMGSKDSLDSKTGSNSRTSSESKHGMGSRNSLDCKSAAEIKADKTSLDSKTLVVSKSSRSKDNLDHTTPLASFNMKTSQNVKPGSNLSSSSGVLFSSKGSPAQMASTPAVKGRGSNMEPVVLSSRTGLSGCNNNILKGTGPAAKASPDPREPDFNESGPVQSSSKSFLADPSSSVGLSSRPSSASRSPGSGPVKYLGCSPSGPSREGLRSPGSAKGPLAPLATSSPKNRTTQATKGACTPDPAAAVAVEMNPSNTSHKTALTRGLTFDSITKTQAVIKEEHLKLPETNVTAGGLEVYQADMQGVDVSKKAEWSPGDTRRGTDTSLKKLGQQTNVSTSSTDRNTPLSKPVGVERKNEEKKKQEKGKQGDGLGSSSLPLCPRPHSANSKGVRETGTMMEPSDRLRLQREVGVQVEVQVVERSASTSPSLHLEAARSSMIGSPSYQSGGLMSATVPSMSCVPADQPPFQHVCTIDIELLSQSVVPSVGKASSLPACLRTYSFQQSPGLLSELGPEQDQDRGVSTESIWEDEEEGQEKRDTKEVREPKKETKMVKPKEVARDEQGMTWEVYGAAVDLESLGTAIQSHLESKIRAQEKRITTLRKSVCTDGRVKAHKRETDVTARGSCRSFGHLLPRKRDGTGEKETEPEISVQPVLLNLLRCGRSTFTRQTFLSVRPSTETSTASRKVGGALFGVTGMRQASGSVQFHGDGSGRPVTWDSFGIWDNRIEEPILLPSSIRYGKPIPQVSLSRVGSTSVLGLRKQNEDRLRVARIHDNLLYFAVFDGHGGPHAADYCYTFMEKFIRDALEEEDDLEKVLKKAFLDADKALHTHLSYFNNASFLTAGTTATVAMLRDGVELVVASVGDSRAMLCRKGGAKKLTKDHTPDCKDERHRIQRFGGFVTWNSVGQANVNGRLAMTRSIGDFHLKTSGVIAEPDTRRLSVQHANDSFMALTTDGINFLLSDQEICDVINQCHDPTEAADIIAQQALQYGSEDNATIIIVPFGAWGKHQSSSVVYSMSRNFASSGRWA</sequence>
<dbReference type="InterPro" id="IPR000222">
    <property type="entry name" value="PP2C_BS"/>
</dbReference>
<dbReference type="CDD" id="cd00143">
    <property type="entry name" value="PP2Cc"/>
    <property type="match status" value="1"/>
</dbReference>
<keyword evidence="7 11" id="KW-0904">Protein phosphatase</keyword>
<comment type="similarity">
    <text evidence="3 11">Belongs to the PP2C family.</text>
</comment>
<dbReference type="EC" id="3.1.3.16" evidence="4"/>
<dbReference type="GO" id="GO:0046872">
    <property type="term" value="F:metal ion binding"/>
    <property type="evidence" value="ECO:0007669"/>
    <property type="project" value="UniProtKB-KW"/>
</dbReference>
<feature type="compositionally biased region" description="Polar residues" evidence="12">
    <location>
        <begin position="306"/>
        <end position="315"/>
    </location>
</feature>
<feature type="compositionally biased region" description="Basic and acidic residues" evidence="12">
    <location>
        <begin position="180"/>
        <end position="196"/>
    </location>
</feature>
<feature type="region of interest" description="Disordered" evidence="12">
    <location>
        <begin position="604"/>
        <end position="695"/>
    </location>
</feature>
<dbReference type="Proteomes" id="UP001187415">
    <property type="component" value="Unassembled WGS sequence"/>
</dbReference>
<feature type="compositionally biased region" description="Polar residues" evidence="12">
    <location>
        <begin position="344"/>
        <end position="353"/>
    </location>
</feature>